<proteinExistence type="predicted"/>
<evidence type="ECO:0000313" key="3">
    <source>
        <dbReference type="Proteomes" id="UP000830671"/>
    </source>
</evidence>
<dbReference type="AlphaFoldDB" id="A0A9Q8WBH8"/>
<keyword evidence="3" id="KW-1185">Reference proteome</keyword>
<dbReference type="RefSeq" id="XP_049138869.1">
    <property type="nucleotide sequence ID" value="XM_049281726.1"/>
</dbReference>
<gene>
    <name evidence="2" type="ORF">CLUP02_02696</name>
</gene>
<sequence length="100" mass="11926">AGITRISFGLSKEIVALSIIKIKTYFRIITFYILPINTLFLLYLKNIDRLGIIFNNTKNRISSSKYFEIIERRWGYIFIKLINNTKLINYLIESKLRKLY</sequence>
<dbReference type="GeneID" id="73336736"/>
<dbReference type="EMBL" id="CP019474">
    <property type="protein sequence ID" value="UQC77229.1"/>
    <property type="molecule type" value="Genomic_DNA"/>
</dbReference>
<evidence type="ECO:0000313" key="2">
    <source>
        <dbReference type="EMBL" id="UQC77229.1"/>
    </source>
</evidence>
<dbReference type="Proteomes" id="UP000830671">
    <property type="component" value="Chromosome 2"/>
</dbReference>
<keyword evidence="1" id="KW-1133">Transmembrane helix</keyword>
<protein>
    <submittedName>
        <fullName evidence="2">Uncharacterized protein</fullName>
    </submittedName>
</protein>
<reference evidence="2" key="1">
    <citation type="journal article" date="2021" name="Mol. Plant Microbe Interact.">
        <title>Complete Genome Sequence of the Plant-Pathogenic Fungus Colletotrichum lupini.</title>
        <authorList>
            <person name="Baroncelli R."/>
            <person name="Pensec F."/>
            <person name="Da Lio D."/>
            <person name="Boufleur T."/>
            <person name="Vicente I."/>
            <person name="Sarrocco S."/>
            <person name="Picot A."/>
            <person name="Baraldi E."/>
            <person name="Sukno S."/>
            <person name="Thon M."/>
            <person name="Le Floch G."/>
        </authorList>
    </citation>
    <scope>NUCLEOTIDE SEQUENCE</scope>
    <source>
        <strain evidence="2">IMI 504893</strain>
    </source>
</reference>
<accession>A0A9Q8WBH8</accession>
<organism evidence="2 3">
    <name type="scientific">Colletotrichum lupini</name>
    <dbReference type="NCBI Taxonomy" id="145971"/>
    <lineage>
        <taxon>Eukaryota</taxon>
        <taxon>Fungi</taxon>
        <taxon>Dikarya</taxon>
        <taxon>Ascomycota</taxon>
        <taxon>Pezizomycotina</taxon>
        <taxon>Sordariomycetes</taxon>
        <taxon>Hypocreomycetidae</taxon>
        <taxon>Glomerellales</taxon>
        <taxon>Glomerellaceae</taxon>
        <taxon>Colletotrichum</taxon>
        <taxon>Colletotrichum acutatum species complex</taxon>
    </lineage>
</organism>
<dbReference type="KEGG" id="clup:CLUP02_02696"/>
<name>A0A9Q8WBH8_9PEZI</name>
<feature type="non-terminal residue" evidence="2">
    <location>
        <position position="1"/>
    </location>
</feature>
<evidence type="ECO:0000256" key="1">
    <source>
        <dbReference type="SAM" id="Phobius"/>
    </source>
</evidence>
<feature type="transmembrane region" description="Helical" evidence="1">
    <location>
        <begin position="25"/>
        <end position="44"/>
    </location>
</feature>
<keyword evidence="1" id="KW-0812">Transmembrane</keyword>
<keyword evidence="1" id="KW-0472">Membrane</keyword>